<gene>
    <name evidence="1" type="ORF">I4F81_004010</name>
</gene>
<comment type="caution">
    <text evidence="1">The sequence shown here is derived from an EMBL/GenBank/DDBJ whole genome shotgun (WGS) entry which is preliminary data.</text>
</comment>
<organism evidence="1 2">
    <name type="scientific">Pyropia yezoensis</name>
    <name type="common">Susabi-nori</name>
    <name type="synonym">Porphyra yezoensis</name>
    <dbReference type="NCBI Taxonomy" id="2788"/>
    <lineage>
        <taxon>Eukaryota</taxon>
        <taxon>Rhodophyta</taxon>
        <taxon>Bangiophyceae</taxon>
        <taxon>Bangiales</taxon>
        <taxon>Bangiaceae</taxon>
        <taxon>Pyropia</taxon>
    </lineage>
</organism>
<name>A0ACC3BVC7_PYRYE</name>
<keyword evidence="2" id="KW-1185">Reference proteome</keyword>
<protein>
    <submittedName>
        <fullName evidence="1">Uncharacterized protein</fullName>
    </submittedName>
</protein>
<evidence type="ECO:0000313" key="1">
    <source>
        <dbReference type="EMBL" id="KAK1861426.1"/>
    </source>
</evidence>
<evidence type="ECO:0000313" key="2">
    <source>
        <dbReference type="Proteomes" id="UP000798662"/>
    </source>
</evidence>
<reference evidence="1" key="1">
    <citation type="submission" date="2019-11" db="EMBL/GenBank/DDBJ databases">
        <title>Nori genome reveals adaptations in red seaweeds to the harsh intertidal environment.</title>
        <authorList>
            <person name="Wang D."/>
            <person name="Mao Y."/>
        </authorList>
    </citation>
    <scope>NUCLEOTIDE SEQUENCE</scope>
    <source>
        <tissue evidence="1">Gametophyte</tissue>
    </source>
</reference>
<dbReference type="Proteomes" id="UP000798662">
    <property type="component" value="Chromosome 1"/>
</dbReference>
<proteinExistence type="predicted"/>
<dbReference type="EMBL" id="CM020618">
    <property type="protein sequence ID" value="KAK1861426.1"/>
    <property type="molecule type" value="Genomic_DNA"/>
</dbReference>
<sequence length="542" mass="51849">MAAASRLIVVARTARRRPCHRPPARWVASAASATGAGAGAAPPAPPPPPPPPSPPEGGGGGGTPIAIDTAGLFGRRRPATPLRPRGAGRGDGGGGGGFGGGGLGSGVLLPAAGGPQLSPPPLSGTPTATATSPTPPPTPLSTHLARLIRHTGPLTVAAYMSECLLHPTHGYYTGGGAIFGPAGDFVTAPEVSQVGPGRGTLAADLTRGLAALGVRLRGVALVEPSAGLAAAQRRALAHLPAAGVPTAWYGSLAAVPPATDADGGTVYVAHELLDALPVHQFVWSPAGGRGGGGGGRSAAGGAWRERLVGVDDPADAATPGSGASGLRFVLAAGETPATAAWRTAGPGATADAAAAAAATPAAAGTAAAAAAEWSPAVAATGAELAARVAAEAGSAALVVDYGHDPAVPGGDPRGRAGGWTARALRRHAPEGLLASPGAADVTADVHFGHLRSAVAAAAAEAAAGRARGGGSGGAGGGGVVRVPSASVTQGAWLAATGAKERFEALGRAVVAAGGARRGGGGGAAEVDRRLAALQAQRTGGAR</sequence>
<accession>A0ACC3BVC7</accession>